<feature type="domain" description="DDE Tnp4" evidence="4">
    <location>
        <begin position="99"/>
        <end position="176"/>
    </location>
</feature>
<evidence type="ECO:0000313" key="6">
    <source>
        <dbReference type="Proteomes" id="UP001164746"/>
    </source>
</evidence>
<comment type="cofactor">
    <cofactor evidence="1">
        <name>a divalent metal cation</name>
        <dbReference type="ChEBI" id="CHEBI:60240"/>
    </cofactor>
</comment>
<keyword evidence="2" id="KW-0479">Metal-binding</keyword>
<proteinExistence type="predicted"/>
<dbReference type="InterPro" id="IPR027806">
    <property type="entry name" value="HARBI1_dom"/>
</dbReference>
<dbReference type="Proteomes" id="UP001164746">
    <property type="component" value="Chromosome 6"/>
</dbReference>
<feature type="transmembrane region" description="Helical" evidence="3">
    <location>
        <begin position="307"/>
        <end position="332"/>
    </location>
</feature>
<accession>A0ABY7EHD9</accession>
<evidence type="ECO:0000256" key="1">
    <source>
        <dbReference type="ARBA" id="ARBA00001968"/>
    </source>
</evidence>
<protein>
    <recommendedName>
        <fullName evidence="4">DDE Tnp4 domain-containing protein</fullName>
    </recommendedName>
</protein>
<name>A0ABY7EHD9_MYAAR</name>
<keyword evidence="6" id="KW-1185">Reference proteome</keyword>
<evidence type="ECO:0000256" key="3">
    <source>
        <dbReference type="SAM" id="Phobius"/>
    </source>
</evidence>
<gene>
    <name evidence="5" type="ORF">MAR_018250</name>
</gene>
<organism evidence="5 6">
    <name type="scientific">Mya arenaria</name>
    <name type="common">Soft-shell clam</name>
    <dbReference type="NCBI Taxonomy" id="6604"/>
    <lineage>
        <taxon>Eukaryota</taxon>
        <taxon>Metazoa</taxon>
        <taxon>Spiralia</taxon>
        <taxon>Lophotrochozoa</taxon>
        <taxon>Mollusca</taxon>
        <taxon>Bivalvia</taxon>
        <taxon>Autobranchia</taxon>
        <taxon>Heteroconchia</taxon>
        <taxon>Euheterodonta</taxon>
        <taxon>Imparidentia</taxon>
        <taxon>Neoheterodontei</taxon>
        <taxon>Myida</taxon>
        <taxon>Myoidea</taxon>
        <taxon>Myidae</taxon>
        <taxon>Mya</taxon>
    </lineage>
</organism>
<dbReference type="EMBL" id="CP111017">
    <property type="protein sequence ID" value="WAR08292.1"/>
    <property type="molecule type" value="Genomic_DNA"/>
</dbReference>
<keyword evidence="3" id="KW-0472">Membrane</keyword>
<reference evidence="5" key="1">
    <citation type="submission" date="2022-11" db="EMBL/GenBank/DDBJ databases">
        <title>Centuries of genome instability and evolution in soft-shell clam transmissible cancer (bioRxiv).</title>
        <authorList>
            <person name="Hart S.F.M."/>
            <person name="Yonemitsu M.A."/>
            <person name="Giersch R.M."/>
            <person name="Beal B.F."/>
            <person name="Arriagada G."/>
            <person name="Davis B.W."/>
            <person name="Ostrander E.A."/>
            <person name="Goff S.P."/>
            <person name="Metzger M.J."/>
        </authorList>
    </citation>
    <scope>NUCLEOTIDE SEQUENCE</scope>
    <source>
        <strain evidence="5">MELC-2E11</strain>
        <tissue evidence="5">Siphon/mantle</tissue>
    </source>
</reference>
<keyword evidence="3" id="KW-0812">Transmembrane</keyword>
<evidence type="ECO:0000259" key="4">
    <source>
        <dbReference type="Pfam" id="PF13359"/>
    </source>
</evidence>
<evidence type="ECO:0000313" key="5">
    <source>
        <dbReference type="EMBL" id="WAR08292.1"/>
    </source>
</evidence>
<keyword evidence="3" id="KW-1133">Transmembrane helix</keyword>
<dbReference type="Pfam" id="PF13359">
    <property type="entry name" value="DDE_Tnp_4"/>
    <property type="match status" value="1"/>
</dbReference>
<evidence type="ECO:0000256" key="2">
    <source>
        <dbReference type="ARBA" id="ARBA00022723"/>
    </source>
</evidence>
<sequence>MAAPRRLQMALLEHELAQARFQYNLVLAAILEAAERERQRARRRERRWWVREWILRRPLFGQYDTLMKELEAEHAADFKAFRHMEPQMYYELLNRVGPRITKNDAFPLRQYMLKPYPHRHLARDERIFNYRCSRARRVVENAFGILANRFISLLTTLGMRPSTVTKTVMACMTLHNLMKTRYPNIQNADLDREDEQGQFIAGAWRDQAVLEDVQAAGNGPRLTGPGKELRAYLKNYFCSPAGSVPWQDFASDADEDLDLDLDEDVGLDCDDFDAWDAMDSASDISDCSPSVPLAPPSSSCILFRGDFLVFTASVFCFFWPFFLLLAGCCLFLPQFFSSPSLSLTNFGILFIKSVKSESCGYNLLNAVHRQERTVYILAEISGRVTAEFRPSIGRCPLHRSATGTILSKALSHIGRSSVGARPVSVKKNLVLWLSQMHGTPADTRPCTGRRVFRCGYDGAAMRELGESPVKFSSEVKISPSCHRCGFKQQTPRMSGRCSVKIASLAHRNLIGRAM</sequence>